<evidence type="ECO:0000256" key="1">
    <source>
        <dbReference type="SAM" id="Phobius"/>
    </source>
</evidence>
<reference evidence="2" key="1">
    <citation type="submission" date="2022-12" db="EMBL/GenBank/DDBJ databases">
        <title>Isolation and characterisation of novel Methanocorpusculum spp. from native Australian herbivores indicates the genus is ancestrally host-associated.</title>
        <authorList>
            <person name="Volmer J.G."/>
            <person name="Soo R.M."/>
            <person name="Evans P.N."/>
            <person name="Hoedt E.C."/>
            <person name="Astorga Alsina A.L."/>
            <person name="Woodcroft B.J."/>
            <person name="Tyson G.W."/>
            <person name="Hugenholtz P."/>
            <person name="Morrison M."/>
        </authorList>
    </citation>
    <scope>NUCLEOTIDE SEQUENCE</scope>
    <source>
        <strain evidence="2">MG</strain>
    </source>
</reference>
<dbReference type="Proteomes" id="UP001141422">
    <property type="component" value="Unassembled WGS sequence"/>
</dbReference>
<name>A0ABT4IGG8_9EURY</name>
<keyword evidence="1" id="KW-0472">Membrane</keyword>
<comment type="caution">
    <text evidence="2">The sequence shown here is derived from an EMBL/GenBank/DDBJ whole genome shotgun (WGS) entry which is preliminary data.</text>
</comment>
<protein>
    <recommendedName>
        <fullName evidence="4">Nucleotide-binding protein</fullName>
    </recommendedName>
</protein>
<gene>
    <name evidence="2" type="ORF">O0S10_06325</name>
</gene>
<sequence length="119" mass="12429">MLTPPERHAVLILAGIIAVLALFHFGIVYLYPDGGAVPYTSDSSDGSLVTLTGTVEDITLTRTGGHLILNISGTAVFVPDGGSALELLRGDNVTVRGIVDTYAGKKEIIVNNPADIVLI</sequence>
<feature type="transmembrane region" description="Helical" evidence="1">
    <location>
        <begin position="9"/>
        <end position="31"/>
    </location>
</feature>
<organism evidence="2 3">
    <name type="scientific">Methanocorpusculum petauri</name>
    <dbReference type="NCBI Taxonomy" id="3002863"/>
    <lineage>
        <taxon>Archaea</taxon>
        <taxon>Methanobacteriati</taxon>
        <taxon>Methanobacteriota</taxon>
        <taxon>Stenosarchaea group</taxon>
        <taxon>Methanomicrobia</taxon>
        <taxon>Methanomicrobiales</taxon>
        <taxon>Methanocorpusculaceae</taxon>
        <taxon>Methanocorpusculum</taxon>
    </lineage>
</organism>
<accession>A0ABT4IGG8</accession>
<evidence type="ECO:0000313" key="3">
    <source>
        <dbReference type="Proteomes" id="UP001141422"/>
    </source>
</evidence>
<evidence type="ECO:0008006" key="4">
    <source>
        <dbReference type="Google" id="ProtNLM"/>
    </source>
</evidence>
<keyword evidence="3" id="KW-1185">Reference proteome</keyword>
<proteinExistence type="predicted"/>
<keyword evidence="1" id="KW-0812">Transmembrane</keyword>
<keyword evidence="1" id="KW-1133">Transmembrane helix</keyword>
<dbReference type="RefSeq" id="WP_268925046.1">
    <property type="nucleotide sequence ID" value="NZ_JAPTGB010000012.1"/>
</dbReference>
<evidence type="ECO:0000313" key="2">
    <source>
        <dbReference type="EMBL" id="MCZ0860844.1"/>
    </source>
</evidence>
<dbReference type="EMBL" id="JAPTGB010000012">
    <property type="protein sequence ID" value="MCZ0860844.1"/>
    <property type="molecule type" value="Genomic_DNA"/>
</dbReference>